<accession>A0A9P9JG43</accession>
<sequence>MISENDSSTAYGTVKTENSGYPWQKADTTLFAICAFAAIHLGYESFLCEVKCRLVLVHRNVDYFLVLLFKASTTSALATVSVGLRAERPGQSNAVNHIQRLYHGADGPEPALNKDLAKHQAPVVIASLGEALVDLKARPLKGRVERYDEVAGDLDVDGIDHEIARQYGAGAAFALPQADGVRVAIYKTLNECSACRAVKWACMRMRNWPSGMLLRYRDTYPKQTPCEVAGLHVSCLLPVATLAIAAVSITI</sequence>
<evidence type="ECO:0000313" key="1">
    <source>
        <dbReference type="EMBL" id="KAH7169879.1"/>
    </source>
</evidence>
<comment type="caution">
    <text evidence="1">The sequence shown here is derived from an EMBL/GenBank/DDBJ whole genome shotgun (WGS) entry which is preliminary data.</text>
</comment>
<dbReference type="EMBL" id="JAGMUV010000002">
    <property type="protein sequence ID" value="KAH7169879.1"/>
    <property type="molecule type" value="Genomic_DNA"/>
</dbReference>
<reference evidence="1" key="1">
    <citation type="journal article" date="2021" name="Nat. Commun.">
        <title>Genetic determinants of endophytism in the Arabidopsis root mycobiome.</title>
        <authorList>
            <person name="Mesny F."/>
            <person name="Miyauchi S."/>
            <person name="Thiergart T."/>
            <person name="Pickel B."/>
            <person name="Atanasova L."/>
            <person name="Karlsson M."/>
            <person name="Huettel B."/>
            <person name="Barry K.W."/>
            <person name="Haridas S."/>
            <person name="Chen C."/>
            <person name="Bauer D."/>
            <person name="Andreopoulos W."/>
            <person name="Pangilinan J."/>
            <person name="LaButti K."/>
            <person name="Riley R."/>
            <person name="Lipzen A."/>
            <person name="Clum A."/>
            <person name="Drula E."/>
            <person name="Henrissat B."/>
            <person name="Kohler A."/>
            <person name="Grigoriev I.V."/>
            <person name="Martin F.M."/>
            <person name="Hacquard S."/>
        </authorList>
    </citation>
    <scope>NUCLEOTIDE SEQUENCE</scope>
    <source>
        <strain evidence="1">MPI-CAGE-AT-0147</strain>
    </source>
</reference>
<name>A0A9P9JG43_9HYPO</name>
<keyword evidence="2" id="KW-1185">Reference proteome</keyword>
<dbReference type="AlphaFoldDB" id="A0A9P9JG43"/>
<protein>
    <submittedName>
        <fullName evidence="1">Uncharacterized protein</fullName>
    </submittedName>
</protein>
<organism evidence="1 2">
    <name type="scientific">Dactylonectria macrodidyma</name>
    <dbReference type="NCBI Taxonomy" id="307937"/>
    <lineage>
        <taxon>Eukaryota</taxon>
        <taxon>Fungi</taxon>
        <taxon>Dikarya</taxon>
        <taxon>Ascomycota</taxon>
        <taxon>Pezizomycotina</taxon>
        <taxon>Sordariomycetes</taxon>
        <taxon>Hypocreomycetidae</taxon>
        <taxon>Hypocreales</taxon>
        <taxon>Nectriaceae</taxon>
        <taxon>Dactylonectria</taxon>
    </lineage>
</organism>
<dbReference type="Proteomes" id="UP000738349">
    <property type="component" value="Unassembled WGS sequence"/>
</dbReference>
<evidence type="ECO:0000313" key="2">
    <source>
        <dbReference type="Proteomes" id="UP000738349"/>
    </source>
</evidence>
<gene>
    <name evidence="1" type="ORF">EDB81DRAFT_752457</name>
</gene>
<proteinExistence type="predicted"/>